<reference evidence="2" key="1">
    <citation type="submission" date="2014-07" db="EMBL/GenBank/DDBJ databases">
        <authorList>
            <person name="Urmite Genomes Urmite Genomes"/>
        </authorList>
    </citation>
    <scope>NUCLEOTIDE SEQUENCE</scope>
    <source>
        <strain evidence="2">13S34_air</strain>
    </source>
</reference>
<keyword evidence="1" id="KW-1133">Transmembrane helix</keyword>
<dbReference type="HOGENOM" id="CLU_1336154_0_0_9"/>
<protein>
    <recommendedName>
        <fullName evidence="3">ABC-2 family transporter protein</fullName>
    </recommendedName>
</protein>
<proteinExistence type="predicted"/>
<organism evidence="2">
    <name type="scientific">Metalysinibacillus saudimassiliensis</name>
    <dbReference type="NCBI Taxonomy" id="1461583"/>
    <lineage>
        <taxon>Bacteria</taxon>
        <taxon>Bacillati</taxon>
        <taxon>Bacillota</taxon>
        <taxon>Bacilli</taxon>
        <taxon>Bacillales</taxon>
        <taxon>Caryophanaceae</taxon>
        <taxon>Metalysinibacillus</taxon>
    </lineage>
</organism>
<name>A0A078MGN7_9BACL</name>
<feature type="transmembrane region" description="Helical" evidence="1">
    <location>
        <begin position="81"/>
        <end position="105"/>
    </location>
</feature>
<feature type="transmembrane region" description="Helical" evidence="1">
    <location>
        <begin position="112"/>
        <end position="138"/>
    </location>
</feature>
<keyword evidence="1" id="KW-0472">Membrane</keyword>
<dbReference type="AlphaFoldDB" id="A0A078MGN7"/>
<dbReference type="EMBL" id="LN483076">
    <property type="protein sequence ID" value="CEA04562.1"/>
    <property type="molecule type" value="Genomic_DNA"/>
</dbReference>
<gene>
    <name evidence="2" type="ORF">BN1050_02023</name>
</gene>
<accession>A0A078MGN7</accession>
<keyword evidence="1" id="KW-0812">Transmembrane</keyword>
<evidence type="ECO:0000256" key="1">
    <source>
        <dbReference type="SAM" id="Phobius"/>
    </source>
</evidence>
<dbReference type="PATRIC" id="fig|1461583.4.peg.1946"/>
<evidence type="ECO:0000313" key="2">
    <source>
        <dbReference type="EMBL" id="CEA04562.1"/>
    </source>
</evidence>
<dbReference type="InterPro" id="IPR025699">
    <property type="entry name" value="ABC2_memb-like"/>
</dbReference>
<evidence type="ECO:0008006" key="3">
    <source>
        <dbReference type="Google" id="ProtNLM"/>
    </source>
</evidence>
<sequence>MRAIFYRDLIFFNAQKVALLVGLLLFTLWSLFTQQGVFTLSLFIGFVTIQIVAIIQEDVVSGYNELVYATMGAKPYIVSKYTGSIIAASSATLLLLPILLLVILLTKQSLSLLVFSLLLSWCFTFFILSFALPLYLFVSTNLSQVVFLTLFVAPLLLVAVTTIKREMSAEQIMIKLLPYSATMIVIVAVFYSVSLLFSLYYSKRS</sequence>
<dbReference type="Pfam" id="PF13346">
    <property type="entry name" value="ABC2_membrane_5"/>
    <property type="match status" value="1"/>
</dbReference>
<feature type="transmembrane region" description="Helical" evidence="1">
    <location>
        <begin position="144"/>
        <end position="164"/>
    </location>
</feature>
<feature type="transmembrane region" description="Helical" evidence="1">
    <location>
        <begin position="176"/>
        <end position="201"/>
    </location>
</feature>